<reference evidence="2 3" key="1">
    <citation type="journal article" date="2010" name="Science">
        <title>Genomic analysis of organismal complexity in the multicellular green alga Volvox carteri.</title>
        <authorList>
            <person name="Prochnik S.E."/>
            <person name="Umen J."/>
            <person name="Nedelcu A.M."/>
            <person name="Hallmann A."/>
            <person name="Miller S.M."/>
            <person name="Nishii I."/>
            <person name="Ferris P."/>
            <person name="Kuo A."/>
            <person name="Mitros T."/>
            <person name="Fritz-Laylin L.K."/>
            <person name="Hellsten U."/>
            <person name="Chapman J."/>
            <person name="Simakov O."/>
            <person name="Rensing S.A."/>
            <person name="Terry A."/>
            <person name="Pangilinan J."/>
            <person name="Kapitonov V."/>
            <person name="Jurka J."/>
            <person name="Salamov A."/>
            <person name="Shapiro H."/>
            <person name="Schmutz J."/>
            <person name="Grimwood J."/>
            <person name="Lindquist E."/>
            <person name="Lucas S."/>
            <person name="Grigoriev I.V."/>
            <person name="Schmitt R."/>
            <person name="Kirk D."/>
            <person name="Rokhsar D.S."/>
        </authorList>
    </citation>
    <scope>NUCLEOTIDE SEQUENCE [LARGE SCALE GENOMIC DNA]</scope>
    <source>
        <strain evidence="3">f. Nagariensis / Eve</strain>
    </source>
</reference>
<dbReference type="GeneID" id="9624939"/>
<keyword evidence="1" id="KW-0238">DNA-binding</keyword>
<dbReference type="InParanoid" id="D8TQ85"/>
<dbReference type="SUPFAM" id="SSF47823">
    <property type="entry name" value="lambda integrase-like, N-terminal domain"/>
    <property type="match status" value="1"/>
</dbReference>
<evidence type="ECO:0000313" key="3">
    <source>
        <dbReference type="Proteomes" id="UP000001058"/>
    </source>
</evidence>
<accession>D8TQ85</accession>
<dbReference type="GO" id="GO:0003677">
    <property type="term" value="F:DNA binding"/>
    <property type="evidence" value="ECO:0007669"/>
    <property type="project" value="UniProtKB-KW"/>
</dbReference>
<sequence length="303" mass="32695">MSGAAVAGPDIAAMLLQMQQDLAGVRARLNSQVNTAEGLFEVPAGKLAKLRRLAVGLRVTAKKNRRLVQKRELAQLCGFAQSVKLALTPAPLFLRNFYDDLAQPVGGGGTSAVIDWALLRGTRSGSAPVPRYALDFRAAAAPPVVTNLLVKQLQAAAPGQDHSARLEQIAAVIVSRVGSKTWQSYASHFAAFVRFCVSEDLEFLPASRYTGLLWAQYLAARGSVRARTAQPYFSAVNTVHDLLGLAKPCDGDNVLLSAFRRVARPFRSTTLFLFLLVRCGLFIDQAVRAQPISVTEMAMAIDS</sequence>
<name>D8TQ85_VOLCA</name>
<organism evidence="3">
    <name type="scientific">Volvox carteri f. nagariensis</name>
    <dbReference type="NCBI Taxonomy" id="3068"/>
    <lineage>
        <taxon>Eukaryota</taxon>
        <taxon>Viridiplantae</taxon>
        <taxon>Chlorophyta</taxon>
        <taxon>core chlorophytes</taxon>
        <taxon>Chlorophyceae</taxon>
        <taxon>CS clade</taxon>
        <taxon>Chlamydomonadales</taxon>
        <taxon>Volvocaceae</taxon>
        <taxon>Volvox</taxon>
    </lineage>
</organism>
<dbReference type="AlphaFoldDB" id="D8TQ85"/>
<dbReference type="KEGG" id="vcn:VOLCADRAFT_88894"/>
<protein>
    <submittedName>
        <fullName evidence="2">Uncharacterized protein</fullName>
    </submittedName>
</protein>
<dbReference type="EMBL" id="GL378331">
    <property type="protein sequence ID" value="EFJ50361.1"/>
    <property type="molecule type" value="Genomic_DNA"/>
</dbReference>
<dbReference type="OrthoDB" id="556352at2759"/>
<dbReference type="RefSeq" id="XP_002948486.1">
    <property type="nucleotide sequence ID" value="XM_002948440.1"/>
</dbReference>
<gene>
    <name evidence="2" type="ORF">VOLCADRAFT_88894</name>
</gene>
<keyword evidence="3" id="KW-1185">Reference proteome</keyword>
<evidence type="ECO:0000313" key="2">
    <source>
        <dbReference type="EMBL" id="EFJ50361.1"/>
    </source>
</evidence>
<proteinExistence type="predicted"/>
<dbReference type="Proteomes" id="UP000001058">
    <property type="component" value="Unassembled WGS sequence"/>
</dbReference>
<dbReference type="Gene3D" id="1.10.150.130">
    <property type="match status" value="1"/>
</dbReference>
<evidence type="ECO:0000256" key="1">
    <source>
        <dbReference type="ARBA" id="ARBA00023125"/>
    </source>
</evidence>
<dbReference type="InterPro" id="IPR010998">
    <property type="entry name" value="Integrase_recombinase_N"/>
</dbReference>